<keyword evidence="3" id="KW-0539">Nucleus</keyword>
<dbReference type="PANTHER" id="PTHR23196">
    <property type="entry name" value="PAX TRANSCRIPTION ACTIVATION DOMAIN INTERACTING PROTEIN"/>
    <property type="match status" value="1"/>
</dbReference>
<dbReference type="GO" id="GO:0044666">
    <property type="term" value="C:MLL3/4 complex"/>
    <property type="evidence" value="ECO:0007669"/>
    <property type="project" value="TreeGrafter"/>
</dbReference>
<dbReference type="Pfam" id="PF12738">
    <property type="entry name" value="PTCB-BRCT"/>
    <property type="match status" value="1"/>
</dbReference>
<evidence type="ECO:0000256" key="4">
    <source>
        <dbReference type="ARBA" id="ARBA00023858"/>
    </source>
</evidence>
<dbReference type="GO" id="GO:0006974">
    <property type="term" value="P:DNA damage response"/>
    <property type="evidence" value="ECO:0007669"/>
    <property type="project" value="UniProtKB-KW"/>
</dbReference>
<keyword evidence="2" id="KW-0227">DNA damage</keyword>
<reference evidence="8" key="1">
    <citation type="journal article" date="2014" name="BMC Genomics">
        <title>Characterizing the developmental transcriptome of the oriental fruit fly, Bactrocera dorsalis (Diptera: Tephritidae) through comparative genomic analysis with Drosophila melanogaster utilizing modENCODE datasets.</title>
        <authorList>
            <person name="Geib S.M."/>
            <person name="Calla B."/>
            <person name="Hall B."/>
            <person name="Hou S."/>
            <person name="Manoukis N.C."/>
        </authorList>
    </citation>
    <scope>NUCLEOTIDE SEQUENCE</scope>
    <source>
        <strain evidence="8">Punador</strain>
    </source>
</reference>
<gene>
    <name evidence="8" type="primary">PAXI1</name>
</gene>
<feature type="compositionally biased region" description="Low complexity" evidence="6">
    <location>
        <begin position="162"/>
        <end position="171"/>
    </location>
</feature>
<proteinExistence type="predicted"/>
<dbReference type="Pfam" id="PF00533">
    <property type="entry name" value="BRCT"/>
    <property type="match status" value="1"/>
</dbReference>
<dbReference type="InterPro" id="IPR001357">
    <property type="entry name" value="BRCT_dom"/>
</dbReference>
<evidence type="ECO:0000313" key="8">
    <source>
        <dbReference type="EMBL" id="JAC50194.1"/>
    </source>
</evidence>
<dbReference type="Pfam" id="PF16589">
    <property type="entry name" value="BRCT_2"/>
    <property type="match status" value="1"/>
</dbReference>
<feature type="compositionally biased region" description="Low complexity" evidence="6">
    <location>
        <begin position="133"/>
        <end position="153"/>
    </location>
</feature>
<evidence type="ECO:0000259" key="7">
    <source>
        <dbReference type="PROSITE" id="PS50172"/>
    </source>
</evidence>
<dbReference type="InterPro" id="IPR036420">
    <property type="entry name" value="BRCT_dom_sf"/>
</dbReference>
<dbReference type="InterPro" id="IPR051579">
    <property type="entry name" value="DDR_Transcriptional_Reg"/>
</dbReference>
<feature type="compositionally biased region" description="Polar residues" evidence="6">
    <location>
        <begin position="87"/>
        <end position="102"/>
    </location>
</feature>
<dbReference type="PROSITE" id="PS50172">
    <property type="entry name" value="BRCT"/>
    <property type="match status" value="3"/>
</dbReference>
<dbReference type="OrthoDB" id="342264at2759"/>
<evidence type="ECO:0000256" key="1">
    <source>
        <dbReference type="ARBA" id="ARBA00004123"/>
    </source>
</evidence>
<dbReference type="EMBL" id="GAKP01008758">
    <property type="protein sequence ID" value="JAC50194.1"/>
    <property type="molecule type" value="Transcribed_RNA"/>
</dbReference>
<feature type="domain" description="BRCT" evidence="7">
    <location>
        <begin position="828"/>
        <end position="923"/>
    </location>
</feature>
<feature type="region of interest" description="Disordered" evidence="6">
    <location>
        <begin position="133"/>
        <end position="173"/>
    </location>
</feature>
<dbReference type="CDD" id="cd17730">
    <property type="entry name" value="BRCT_PAXIP1_rpt4"/>
    <property type="match status" value="1"/>
</dbReference>
<accession>A0A034W683</accession>
<feature type="domain" description="BRCT" evidence="7">
    <location>
        <begin position="561"/>
        <end position="634"/>
    </location>
</feature>
<dbReference type="SUPFAM" id="SSF52113">
    <property type="entry name" value="BRCT domain"/>
    <property type="match status" value="4"/>
</dbReference>
<evidence type="ECO:0000256" key="5">
    <source>
        <dbReference type="ARBA" id="ARBA00030146"/>
    </source>
</evidence>
<name>A0A034W683_BACDO</name>
<evidence type="ECO:0000256" key="3">
    <source>
        <dbReference type="ARBA" id="ARBA00023242"/>
    </source>
</evidence>
<organism evidence="8">
    <name type="scientific">Bactrocera dorsalis</name>
    <name type="common">Oriental fruit fly</name>
    <name type="synonym">Dacus dorsalis</name>
    <dbReference type="NCBI Taxonomy" id="27457"/>
    <lineage>
        <taxon>Eukaryota</taxon>
        <taxon>Metazoa</taxon>
        <taxon>Ecdysozoa</taxon>
        <taxon>Arthropoda</taxon>
        <taxon>Hexapoda</taxon>
        <taxon>Insecta</taxon>
        <taxon>Pterygota</taxon>
        <taxon>Neoptera</taxon>
        <taxon>Endopterygota</taxon>
        <taxon>Diptera</taxon>
        <taxon>Brachycera</taxon>
        <taxon>Muscomorpha</taxon>
        <taxon>Tephritoidea</taxon>
        <taxon>Tephritidae</taxon>
        <taxon>Bactrocera</taxon>
        <taxon>Bactrocera</taxon>
    </lineage>
</organism>
<feature type="domain" description="BRCT" evidence="7">
    <location>
        <begin position="740"/>
        <end position="807"/>
    </location>
</feature>
<evidence type="ECO:0000256" key="6">
    <source>
        <dbReference type="SAM" id="MobiDB-lite"/>
    </source>
</evidence>
<evidence type="ECO:0000256" key="2">
    <source>
        <dbReference type="ARBA" id="ARBA00022763"/>
    </source>
</evidence>
<dbReference type="CDD" id="cd18440">
    <property type="entry name" value="BRCT_PAXIP1_rpt6"/>
    <property type="match status" value="1"/>
</dbReference>
<dbReference type="AlphaFoldDB" id="A0A034W683"/>
<dbReference type="Gene3D" id="3.40.50.10190">
    <property type="entry name" value="BRCT domain"/>
    <property type="match status" value="4"/>
</dbReference>
<dbReference type="CDD" id="cd17711">
    <property type="entry name" value="BRCT_PAXIP1_rpt3"/>
    <property type="match status" value="1"/>
</dbReference>
<feature type="region of interest" description="Disordered" evidence="6">
    <location>
        <begin position="76"/>
        <end position="102"/>
    </location>
</feature>
<dbReference type="SMART" id="SM00292">
    <property type="entry name" value="BRCT"/>
    <property type="match status" value="4"/>
</dbReference>
<comment type="subcellular location">
    <subcellularLocation>
        <location evidence="1">Nucleus</location>
    </subcellularLocation>
</comment>
<sequence length="944" mass="104974">MFRQQVPYQARPGAPNVVSTAMGTALQRPAGAPTPGTHIIVQSQMPAGLTQQQQMQWLQQQGARQVVVRTGAAPGLSPISQQQQQQIVAGSPQTPQPTQTANVQQFNPTDANQQMLLQRQLRVQQVQLQQQQLTPQKQPQQQQPGIQVVTGGQPTMGNEQQPTTPSTPTTPGGNIMNTLASRPMVMGSAETQQQIGGTPQQQQQQVLQQTQQQQMNMKTKTALANMLNSRLSNNNGGAIQMQQQQTMIVSASGAPVADQPLQQHPQQIIQHQVVVAGNASQTGVMLQQQQQPQQSPQQQIGPGGVVLEQQDTAAGRLRLMTQQHNAALQQPGIPPGTQLLQSVVGNAQPRTPQELMMLQQQQLQLRRSGAVLQTQLSSGGHVVTPGAGQQQIVVAGSQQHTQHLGIAGGVQQQIAVAQIPQTQPVQTPQGVMTPAGFIQGRPNMPPPARPQFYGHNPNLKLPPDLFLVGCTFYIVEYDETDADELPIWMETIRQFGGDIERVYCQRVTHVLCRTQRHGVVMQALRDSKRCITAYWLSDICFKKQLLPPWQALHLPFPSQFGYQKPLERHIISTYGFEGEESFRIKQMVEECGAIYTSYLSKHNTVLICKKPEGDKYIAAKEWNIPVVNSIWLADICIGNLSGMSQYENQKYQQYSLVAPFRIDYPLVPQLMSAWKAPINLTQEAHERVKRSLAEPFPEQKAKRQKISPYQEEIPENIVCIEYPQNDKPPKVIFSQVADPESLKKAVLSLGGIVVENPEEATFLVMTRESRTCKLIQAVCHVNYVLKSTWLVDSAKAGRFLSPEPYKIQYIPVDENLKFHLDTVLHSSVRNTLFAGKHFFVTPDVFPSRTEIVRMIEASGGKVEVKRRTSQAIADTHAQSPESYIIVTCPNDMHLCVDLTRQGIPKCPIVSTEFVMSSILKQKLEIEPNLINYLYNNNYASTKSK</sequence>
<protein>
    <recommendedName>
        <fullName evidence="4">PAX-interacting protein 1</fullName>
    </recommendedName>
    <alternativeName>
        <fullName evidence="5">PAX transactivation activation domain-interacting protein</fullName>
    </alternativeName>
</protein>
<dbReference type="PANTHER" id="PTHR23196:SF1">
    <property type="entry name" value="PAX-INTERACTING PROTEIN 1"/>
    <property type="match status" value="1"/>
</dbReference>